<gene>
    <name evidence="9" type="ORF">PCOR1329_LOCUS34399</name>
</gene>
<feature type="domain" description="DEAD-box RNA helicase Q" evidence="8">
    <location>
        <begin position="517"/>
        <end position="545"/>
    </location>
</feature>
<evidence type="ECO:0000259" key="8">
    <source>
        <dbReference type="PROSITE" id="PS51195"/>
    </source>
</evidence>
<evidence type="ECO:0000313" key="10">
    <source>
        <dbReference type="Proteomes" id="UP001189429"/>
    </source>
</evidence>
<evidence type="ECO:0000256" key="1">
    <source>
        <dbReference type="ARBA" id="ARBA00022741"/>
    </source>
</evidence>
<feature type="short sequence motif" description="Q motif" evidence="5">
    <location>
        <begin position="517"/>
        <end position="545"/>
    </location>
</feature>
<evidence type="ECO:0000256" key="6">
    <source>
        <dbReference type="RuleBase" id="RU365068"/>
    </source>
</evidence>
<dbReference type="Proteomes" id="UP001189429">
    <property type="component" value="Unassembled WGS sequence"/>
</dbReference>
<dbReference type="PANTHER" id="PTHR24031">
    <property type="entry name" value="RNA HELICASE"/>
    <property type="match status" value="1"/>
</dbReference>
<keyword evidence="4 6" id="KW-0067">ATP-binding</keyword>
<evidence type="ECO:0000313" key="9">
    <source>
        <dbReference type="EMBL" id="CAK0838453.1"/>
    </source>
</evidence>
<evidence type="ECO:0000256" key="3">
    <source>
        <dbReference type="ARBA" id="ARBA00022806"/>
    </source>
</evidence>
<keyword evidence="10" id="KW-1185">Reference proteome</keyword>
<organism evidence="9 10">
    <name type="scientific">Prorocentrum cordatum</name>
    <dbReference type="NCBI Taxonomy" id="2364126"/>
    <lineage>
        <taxon>Eukaryota</taxon>
        <taxon>Sar</taxon>
        <taxon>Alveolata</taxon>
        <taxon>Dinophyceae</taxon>
        <taxon>Prorocentrales</taxon>
        <taxon>Prorocentraceae</taxon>
        <taxon>Prorocentrum</taxon>
    </lineage>
</organism>
<comment type="similarity">
    <text evidence="6">Belongs to the DEAD box helicase family.</text>
</comment>
<feature type="compositionally biased region" description="Pro residues" evidence="7">
    <location>
        <begin position="96"/>
        <end position="110"/>
    </location>
</feature>
<reference evidence="9" key="1">
    <citation type="submission" date="2023-10" db="EMBL/GenBank/DDBJ databases">
        <authorList>
            <person name="Chen Y."/>
            <person name="Shah S."/>
            <person name="Dougan E. K."/>
            <person name="Thang M."/>
            <person name="Chan C."/>
        </authorList>
    </citation>
    <scope>NUCLEOTIDE SEQUENCE [LARGE SCALE GENOMIC DNA]</scope>
</reference>
<evidence type="ECO:0000256" key="7">
    <source>
        <dbReference type="SAM" id="MobiDB-lite"/>
    </source>
</evidence>
<feature type="compositionally biased region" description="Basic and acidic residues" evidence="7">
    <location>
        <begin position="21"/>
        <end position="31"/>
    </location>
</feature>
<dbReference type="EMBL" id="CAUYUJ010014226">
    <property type="protein sequence ID" value="CAK0838453.1"/>
    <property type="molecule type" value="Genomic_DNA"/>
</dbReference>
<comment type="catalytic activity">
    <reaction evidence="6">
        <text>ATP + H2O = ADP + phosphate + H(+)</text>
        <dbReference type="Rhea" id="RHEA:13065"/>
        <dbReference type="ChEBI" id="CHEBI:15377"/>
        <dbReference type="ChEBI" id="CHEBI:15378"/>
        <dbReference type="ChEBI" id="CHEBI:30616"/>
        <dbReference type="ChEBI" id="CHEBI:43474"/>
        <dbReference type="ChEBI" id="CHEBI:456216"/>
        <dbReference type="EC" id="3.6.4.13"/>
    </reaction>
</comment>
<keyword evidence="3 6" id="KW-0347">Helicase</keyword>
<feature type="compositionally biased region" description="Low complexity" evidence="7">
    <location>
        <begin position="400"/>
        <end position="409"/>
    </location>
</feature>
<feature type="compositionally biased region" description="Gly residues" evidence="7">
    <location>
        <begin position="59"/>
        <end position="69"/>
    </location>
</feature>
<feature type="region of interest" description="Disordered" evidence="7">
    <location>
        <begin position="1"/>
        <end position="116"/>
    </location>
</feature>
<comment type="caution">
    <text evidence="9">The sequence shown here is derived from an EMBL/GenBank/DDBJ whole genome shotgun (WGS) entry which is preliminary data.</text>
</comment>
<dbReference type="Gene3D" id="3.40.50.300">
    <property type="entry name" value="P-loop containing nucleotide triphosphate hydrolases"/>
    <property type="match status" value="1"/>
</dbReference>
<feature type="compositionally biased region" description="Low complexity" evidence="7">
    <location>
        <begin position="70"/>
        <end position="95"/>
    </location>
</feature>
<evidence type="ECO:0000256" key="4">
    <source>
        <dbReference type="ARBA" id="ARBA00022840"/>
    </source>
</evidence>
<dbReference type="SUPFAM" id="SSF52540">
    <property type="entry name" value="P-loop containing nucleoside triphosphate hydrolases"/>
    <property type="match status" value="1"/>
</dbReference>
<keyword evidence="6" id="KW-0694">RNA-binding</keyword>
<evidence type="ECO:0000256" key="2">
    <source>
        <dbReference type="ARBA" id="ARBA00022801"/>
    </source>
</evidence>
<sequence length="607" mass="63381">MAAAGSSLEAVPPREAAGGPVKEELGLRDFMAKQAAMGKQKAGSTGSDGQPEPKRARTSGGGRGRGGRAGSAAKPPGAAAVAEPPGPPQKKAAAGTPPPVKASAVPPPMKSSPAKAALPRKAVAAAAAAVRGANMDPAGRLRKWAAFMRSRKESKGTARGEKVPENLSQVVDSDPQKWFETWVKQQCSWGKVAIEEKRKSSQTSDISSAGEWTWGWQIDQQMPTQVAEALKRSVRGNSQHRTCPGAENATEEDLSFLGQFGLRRLPPSLSIFSLPLERFCADVIAGAAAACREAQMPRCAASRCSQCPDVGGEKGGAGEAAAAAELLPPGGLAAGAGDAGEARPFHVLAVPLFSAVALEYDFQFMWCILCQVPAPSSSAAALLRPVREQPRARPDGSVPPRCSSRLGSRPLRRRPRAARLAVAWGGRGQGPAPGFGRAVQRPLRRFGLVPMASYGEVDVGLPPGFENLEEELVKFMAGGAPRGSPVARGLSGEEGATVVIGDGTDADEATKLLDMSLQFEDIIHNKSLLKGVYEMGFVKPSKIQAAALPVIARRGEGGLGQSMVGQAQNGSGKTATFALALLTALDIDRWEPQAMIICPTRRTGHTG</sequence>
<proteinExistence type="inferred from homology"/>
<dbReference type="InterPro" id="IPR027417">
    <property type="entry name" value="P-loop_NTPase"/>
</dbReference>
<feature type="region of interest" description="Disordered" evidence="7">
    <location>
        <begin position="386"/>
        <end position="412"/>
    </location>
</feature>
<keyword evidence="2 6" id="KW-0378">Hydrolase</keyword>
<protein>
    <recommendedName>
        <fullName evidence="6">ATP-dependent RNA helicase</fullName>
        <ecNumber evidence="6">3.6.4.13</ecNumber>
    </recommendedName>
</protein>
<comment type="function">
    <text evidence="6">RNA helicase.</text>
</comment>
<feature type="compositionally biased region" description="Low complexity" evidence="7">
    <location>
        <begin position="32"/>
        <end position="43"/>
    </location>
</feature>
<dbReference type="PROSITE" id="PS51195">
    <property type="entry name" value="Q_MOTIF"/>
    <property type="match status" value="1"/>
</dbReference>
<dbReference type="Pfam" id="PF00270">
    <property type="entry name" value="DEAD"/>
    <property type="match status" value="1"/>
</dbReference>
<dbReference type="InterPro" id="IPR014014">
    <property type="entry name" value="RNA_helicase_DEAD_Q_motif"/>
</dbReference>
<dbReference type="EC" id="3.6.4.13" evidence="6"/>
<evidence type="ECO:0000256" key="5">
    <source>
        <dbReference type="PROSITE-ProRule" id="PRU00552"/>
    </source>
</evidence>
<keyword evidence="1 6" id="KW-0547">Nucleotide-binding</keyword>
<name>A0ABN9T140_9DINO</name>
<accession>A0ABN9T140</accession>
<comment type="domain">
    <text evidence="6">The Q motif is unique to and characteristic of the DEAD box family of RNA helicases and controls ATP binding and hydrolysis.</text>
</comment>
<dbReference type="InterPro" id="IPR011545">
    <property type="entry name" value="DEAD/DEAH_box_helicase_dom"/>
</dbReference>